<evidence type="ECO:0000313" key="6">
    <source>
        <dbReference type="Proteomes" id="UP000789595"/>
    </source>
</evidence>
<dbReference type="GO" id="GO:0016491">
    <property type="term" value="F:oxidoreductase activity"/>
    <property type="evidence" value="ECO:0007669"/>
    <property type="project" value="UniProtKB-KW"/>
</dbReference>
<dbReference type="EMBL" id="HBIW01023657">
    <property type="protein sequence ID" value="CAE0704942.1"/>
    <property type="molecule type" value="Transcribed_RNA"/>
</dbReference>
<dbReference type="OrthoDB" id="1393670at2759"/>
<dbReference type="AlphaFoldDB" id="A0A7S4ED80"/>
<accession>A0A7S4ED80</accession>
<keyword evidence="2" id="KW-0521">NADP</keyword>
<evidence type="ECO:0000256" key="1">
    <source>
        <dbReference type="ARBA" id="ARBA00006484"/>
    </source>
</evidence>
<dbReference type="PRINTS" id="PR00080">
    <property type="entry name" value="SDRFAMILY"/>
</dbReference>
<dbReference type="Proteomes" id="UP000789595">
    <property type="component" value="Unassembled WGS sequence"/>
</dbReference>
<dbReference type="FunFam" id="3.40.50.720:FF:000084">
    <property type="entry name" value="Short-chain dehydrogenase reductase"/>
    <property type="match status" value="1"/>
</dbReference>
<dbReference type="InterPro" id="IPR036291">
    <property type="entry name" value="NAD(P)-bd_dom_sf"/>
</dbReference>
<proteinExistence type="inferred from homology"/>
<organism evidence="4">
    <name type="scientific">Pelagomonas calceolata</name>
    <dbReference type="NCBI Taxonomy" id="35677"/>
    <lineage>
        <taxon>Eukaryota</taxon>
        <taxon>Sar</taxon>
        <taxon>Stramenopiles</taxon>
        <taxon>Ochrophyta</taxon>
        <taxon>Pelagophyceae</taxon>
        <taxon>Pelagomonadales</taxon>
        <taxon>Pelagomonadaceae</taxon>
        <taxon>Pelagomonas</taxon>
    </lineage>
</organism>
<reference evidence="4" key="1">
    <citation type="submission" date="2021-01" db="EMBL/GenBank/DDBJ databases">
        <authorList>
            <person name="Corre E."/>
            <person name="Pelletier E."/>
            <person name="Niang G."/>
            <person name="Scheremetjew M."/>
            <person name="Finn R."/>
            <person name="Kale V."/>
            <person name="Holt S."/>
            <person name="Cochrane G."/>
            <person name="Meng A."/>
            <person name="Brown T."/>
            <person name="Cohen L."/>
        </authorList>
    </citation>
    <scope>NUCLEOTIDE SEQUENCE</scope>
    <source>
        <strain evidence="4">CCMP1756</strain>
    </source>
</reference>
<evidence type="ECO:0000256" key="3">
    <source>
        <dbReference type="ARBA" id="ARBA00023002"/>
    </source>
</evidence>
<dbReference type="PRINTS" id="PR00081">
    <property type="entry name" value="GDHRDH"/>
</dbReference>
<sequence>MALSAAQLFSVTGRRVLVTGGGSGIGAMVAEGFAANGARVTIASRNEKALEETAARIRESTGGEIDIAVADLASREGCEALAKDFGDPLDVLVNNSGTSWGEPIERESGRANWGWDKVLDLNVKAPFYLTRALLPALRAAAKDGDPARVVNVGSVAGVAHQPTPTHAYDASKAALHHLTRKFASELAPDLTVNAVAPGFVPSRMSRGLATWGLDFERIASRVPLGRVGGAPDMAGVCLFLASPAAAWISGAIVPVDGGHLARGLDLPAGED</sequence>
<dbReference type="PANTHER" id="PTHR43618">
    <property type="entry name" value="7-ALPHA-HYDROXYSTEROID DEHYDROGENASE"/>
    <property type="match status" value="1"/>
</dbReference>
<dbReference type="EMBL" id="CAKKNE010000004">
    <property type="protein sequence ID" value="CAH0374546.1"/>
    <property type="molecule type" value="Genomic_DNA"/>
</dbReference>
<gene>
    <name evidence="4" type="ORF">PCAL00307_LOCUS20390</name>
    <name evidence="5" type="ORF">PECAL_4P18350</name>
</gene>
<comment type="similarity">
    <text evidence="1">Belongs to the short-chain dehydrogenases/reductases (SDR) family.</text>
</comment>
<evidence type="ECO:0000313" key="4">
    <source>
        <dbReference type="EMBL" id="CAE0704942.1"/>
    </source>
</evidence>
<evidence type="ECO:0000256" key="2">
    <source>
        <dbReference type="ARBA" id="ARBA00022857"/>
    </source>
</evidence>
<dbReference type="Pfam" id="PF13561">
    <property type="entry name" value="adh_short_C2"/>
    <property type="match status" value="1"/>
</dbReference>
<dbReference type="InterPro" id="IPR052178">
    <property type="entry name" value="Sec_Metab_Biosynth_SDR"/>
</dbReference>
<protein>
    <submittedName>
        <fullName evidence="4">Uncharacterized protein</fullName>
    </submittedName>
</protein>
<dbReference type="PANTHER" id="PTHR43618:SF8">
    <property type="entry name" value="7ALPHA-HYDROXYSTEROID DEHYDROGENASE"/>
    <property type="match status" value="1"/>
</dbReference>
<dbReference type="SUPFAM" id="SSF51735">
    <property type="entry name" value="NAD(P)-binding Rossmann-fold domains"/>
    <property type="match status" value="1"/>
</dbReference>
<evidence type="ECO:0000313" key="5">
    <source>
        <dbReference type="EMBL" id="CAH0374546.1"/>
    </source>
</evidence>
<name>A0A7S4ED80_9STRA</name>
<dbReference type="InterPro" id="IPR002347">
    <property type="entry name" value="SDR_fam"/>
</dbReference>
<keyword evidence="6" id="KW-1185">Reference proteome</keyword>
<keyword evidence="3" id="KW-0560">Oxidoreductase</keyword>
<dbReference type="Gene3D" id="3.40.50.720">
    <property type="entry name" value="NAD(P)-binding Rossmann-like Domain"/>
    <property type="match status" value="1"/>
</dbReference>
<reference evidence="5" key="2">
    <citation type="submission" date="2021-11" db="EMBL/GenBank/DDBJ databases">
        <authorList>
            <consortium name="Genoscope - CEA"/>
            <person name="William W."/>
        </authorList>
    </citation>
    <scope>NUCLEOTIDE SEQUENCE</scope>
</reference>